<comment type="caution">
    <text evidence="1">The sequence shown here is derived from an EMBL/GenBank/DDBJ whole genome shotgun (WGS) entry which is preliminary data.</text>
</comment>
<gene>
    <name evidence="1" type="ORF">DVH24_030928</name>
</gene>
<dbReference type="EMBL" id="RDQH01000343">
    <property type="protein sequence ID" value="RXH68595.1"/>
    <property type="molecule type" value="Genomic_DNA"/>
</dbReference>
<name>A0A498HGK9_MALDO</name>
<sequence length="103" mass="12103">MSAKTKMIYTSWGYCTSSTLFFSGKRKTQLSNIEENWETYHWGSASFQLLMPTIRNTALTLYTFMKEKLVTTYQDSYNLRGLPFVFQYQFQLCILGCSKPCRM</sequence>
<dbReference type="Proteomes" id="UP000290289">
    <property type="component" value="Chromosome 17"/>
</dbReference>
<proteinExistence type="predicted"/>
<reference evidence="1 2" key="1">
    <citation type="submission" date="2018-10" db="EMBL/GenBank/DDBJ databases">
        <title>A high-quality apple genome assembly.</title>
        <authorList>
            <person name="Hu J."/>
        </authorList>
    </citation>
    <scope>NUCLEOTIDE SEQUENCE [LARGE SCALE GENOMIC DNA]</scope>
    <source>
        <strain evidence="2">cv. HFTH1</strain>
        <tissue evidence="1">Young leaf</tissue>
    </source>
</reference>
<accession>A0A498HGK9</accession>
<dbReference type="AlphaFoldDB" id="A0A498HGK9"/>
<organism evidence="1 2">
    <name type="scientific">Malus domestica</name>
    <name type="common">Apple</name>
    <name type="synonym">Pyrus malus</name>
    <dbReference type="NCBI Taxonomy" id="3750"/>
    <lineage>
        <taxon>Eukaryota</taxon>
        <taxon>Viridiplantae</taxon>
        <taxon>Streptophyta</taxon>
        <taxon>Embryophyta</taxon>
        <taxon>Tracheophyta</taxon>
        <taxon>Spermatophyta</taxon>
        <taxon>Magnoliopsida</taxon>
        <taxon>eudicotyledons</taxon>
        <taxon>Gunneridae</taxon>
        <taxon>Pentapetalae</taxon>
        <taxon>rosids</taxon>
        <taxon>fabids</taxon>
        <taxon>Rosales</taxon>
        <taxon>Rosaceae</taxon>
        <taxon>Amygdaloideae</taxon>
        <taxon>Maleae</taxon>
        <taxon>Malus</taxon>
    </lineage>
</organism>
<evidence type="ECO:0000313" key="2">
    <source>
        <dbReference type="Proteomes" id="UP000290289"/>
    </source>
</evidence>
<evidence type="ECO:0000313" key="1">
    <source>
        <dbReference type="EMBL" id="RXH68595.1"/>
    </source>
</evidence>
<protein>
    <submittedName>
        <fullName evidence="1">Uncharacterized protein</fullName>
    </submittedName>
</protein>
<keyword evidence="2" id="KW-1185">Reference proteome</keyword>